<dbReference type="InterPro" id="IPR025166">
    <property type="entry name" value="Integrase_DNA_bind_dom"/>
</dbReference>
<dbReference type="InterPro" id="IPR010998">
    <property type="entry name" value="Integrase_recombinase_N"/>
</dbReference>
<dbReference type="Pfam" id="PF13356">
    <property type="entry name" value="Arm-DNA-bind_3"/>
    <property type="match status" value="1"/>
</dbReference>
<dbReference type="PROSITE" id="PS51900">
    <property type="entry name" value="CB"/>
    <property type="match status" value="1"/>
</dbReference>
<evidence type="ECO:0000256" key="5">
    <source>
        <dbReference type="PROSITE-ProRule" id="PRU01248"/>
    </source>
</evidence>
<dbReference type="Pfam" id="PF00589">
    <property type="entry name" value="Phage_integrase"/>
    <property type="match status" value="1"/>
</dbReference>
<evidence type="ECO:0000256" key="3">
    <source>
        <dbReference type="ARBA" id="ARBA00023125"/>
    </source>
</evidence>
<dbReference type="Pfam" id="PF22022">
    <property type="entry name" value="Phage_int_M"/>
    <property type="match status" value="1"/>
</dbReference>
<dbReference type="InterPro" id="IPR038488">
    <property type="entry name" value="Integrase_DNA-bd_sf"/>
</dbReference>
<comment type="similarity">
    <text evidence="1">Belongs to the 'phage' integrase family.</text>
</comment>
<protein>
    <submittedName>
        <fullName evidence="8">Tyrosine-type recombinase/integrase</fullName>
    </submittedName>
</protein>
<accession>A0A974SJH5</accession>
<evidence type="ECO:0000259" key="6">
    <source>
        <dbReference type="PROSITE" id="PS51898"/>
    </source>
</evidence>
<dbReference type="InterPro" id="IPR011010">
    <property type="entry name" value="DNA_brk_join_enz"/>
</dbReference>
<keyword evidence="4" id="KW-0233">DNA recombination</keyword>
<evidence type="ECO:0000256" key="2">
    <source>
        <dbReference type="ARBA" id="ARBA00022908"/>
    </source>
</evidence>
<dbReference type="GO" id="GO:0015074">
    <property type="term" value="P:DNA integration"/>
    <property type="evidence" value="ECO:0007669"/>
    <property type="project" value="UniProtKB-KW"/>
</dbReference>
<dbReference type="PANTHER" id="PTHR30629">
    <property type="entry name" value="PROPHAGE INTEGRASE"/>
    <property type="match status" value="1"/>
</dbReference>
<name>A0A974SJH5_9HYPH</name>
<feature type="domain" description="Core-binding (CB)" evidence="7">
    <location>
        <begin position="102"/>
        <end position="184"/>
    </location>
</feature>
<dbReference type="InterPro" id="IPR013762">
    <property type="entry name" value="Integrase-like_cat_sf"/>
</dbReference>
<evidence type="ECO:0000256" key="4">
    <source>
        <dbReference type="ARBA" id="ARBA00023172"/>
    </source>
</evidence>
<dbReference type="InterPro" id="IPR050808">
    <property type="entry name" value="Phage_Integrase"/>
</dbReference>
<organism evidence="8 9">
    <name type="scientific">Xanthobacter dioxanivorans</name>
    <dbReference type="NCBI Taxonomy" id="2528964"/>
    <lineage>
        <taxon>Bacteria</taxon>
        <taxon>Pseudomonadati</taxon>
        <taxon>Pseudomonadota</taxon>
        <taxon>Alphaproteobacteria</taxon>
        <taxon>Hyphomicrobiales</taxon>
        <taxon>Xanthobacteraceae</taxon>
        <taxon>Xanthobacter</taxon>
    </lineage>
</organism>
<dbReference type="GO" id="GO:0006310">
    <property type="term" value="P:DNA recombination"/>
    <property type="evidence" value="ECO:0007669"/>
    <property type="project" value="UniProtKB-KW"/>
</dbReference>
<dbReference type="Proteomes" id="UP000596427">
    <property type="component" value="Chromosome"/>
</dbReference>
<dbReference type="GO" id="GO:0003677">
    <property type="term" value="F:DNA binding"/>
    <property type="evidence" value="ECO:0007669"/>
    <property type="project" value="UniProtKB-UniRule"/>
</dbReference>
<dbReference type="InterPro" id="IPR044068">
    <property type="entry name" value="CB"/>
</dbReference>
<feature type="domain" description="Tyr recombinase" evidence="6">
    <location>
        <begin position="205"/>
        <end position="398"/>
    </location>
</feature>
<dbReference type="CDD" id="cd00801">
    <property type="entry name" value="INT_P4_C"/>
    <property type="match status" value="1"/>
</dbReference>
<gene>
    <name evidence="8" type="ORF">EZH22_05300</name>
</gene>
<evidence type="ECO:0000313" key="9">
    <source>
        <dbReference type="Proteomes" id="UP000596427"/>
    </source>
</evidence>
<dbReference type="PANTHER" id="PTHR30629:SF2">
    <property type="entry name" value="PROPHAGE INTEGRASE INTS-RELATED"/>
    <property type="match status" value="1"/>
</dbReference>
<evidence type="ECO:0000256" key="1">
    <source>
        <dbReference type="ARBA" id="ARBA00008857"/>
    </source>
</evidence>
<dbReference type="RefSeq" id="WP_203194709.1">
    <property type="nucleotide sequence ID" value="NZ_CP063362.1"/>
</dbReference>
<dbReference type="InterPro" id="IPR053876">
    <property type="entry name" value="Phage_int_M"/>
</dbReference>
<dbReference type="Gene3D" id="1.10.150.130">
    <property type="match status" value="1"/>
</dbReference>
<reference evidence="8 9" key="1">
    <citation type="submission" date="2020-10" db="EMBL/GenBank/DDBJ databases">
        <title>Degradation of 1,4-Dioxane by Xanthobacter sp. YN2, via a Novel Group-2 Soluble Di-Iron Monooxygenase.</title>
        <authorList>
            <person name="Ma F."/>
            <person name="Wang Y."/>
            <person name="Yang J."/>
            <person name="Guo H."/>
            <person name="Su D."/>
            <person name="Yu L."/>
        </authorList>
    </citation>
    <scope>NUCLEOTIDE SEQUENCE [LARGE SCALE GENOMIC DNA]</scope>
    <source>
        <strain evidence="8 9">YN2</strain>
    </source>
</reference>
<dbReference type="InterPro" id="IPR002104">
    <property type="entry name" value="Integrase_catalytic"/>
</dbReference>
<keyword evidence="2" id="KW-0229">DNA integration</keyword>
<dbReference type="SUPFAM" id="SSF56349">
    <property type="entry name" value="DNA breaking-rejoining enzymes"/>
    <property type="match status" value="1"/>
</dbReference>
<evidence type="ECO:0000259" key="7">
    <source>
        <dbReference type="PROSITE" id="PS51900"/>
    </source>
</evidence>
<dbReference type="PROSITE" id="PS51898">
    <property type="entry name" value="TYR_RECOMBINASE"/>
    <property type="match status" value="1"/>
</dbReference>
<dbReference type="KEGG" id="xdi:EZH22_05300"/>
<keyword evidence="3 5" id="KW-0238">DNA-binding</keyword>
<keyword evidence="9" id="KW-1185">Reference proteome</keyword>
<sequence length="412" mass="45343">MAASLTVRGIDALKPTASRQEIADGYLTGLYLIVQPSGAKSWAVRYRSKGRPRKHTLGAYPAIKLVDARILAAQIMTAVAEGRDPSEEKKQAKREAAEGIKDDVASVIEAYLERQAQKHLRKSSLRRVEGLLSNDVIAAWKGRSIKSITKRDVNDLLDAAINRGAKVTANRLLAVVRHFFNWCVQRDLIEKSPIAGIKAPTDEKSRDRILNDEELGLALKAADKLGWPFGPFVHLLILTGQRRDEVAGMRWSELDIANATWTIPRERAKNDKAHVVPLSPEAVAIINGLPRMKDGEAESPFVFTTTGKTPISGFSKAKEAMDKTIAKLLKGENEQDAPSIPDWRLHDLRRTMASGMARLGVPVHVVEKLLNHTSGTFGGIVDVYQKHEYADEKRQAAEAWGGHVAQLTIGAP</sequence>
<dbReference type="Gene3D" id="3.30.160.390">
    <property type="entry name" value="Integrase, DNA-binding domain"/>
    <property type="match status" value="1"/>
</dbReference>
<dbReference type="EMBL" id="CP063362">
    <property type="protein sequence ID" value="QRG07795.1"/>
    <property type="molecule type" value="Genomic_DNA"/>
</dbReference>
<dbReference type="AlphaFoldDB" id="A0A974SJH5"/>
<proteinExistence type="inferred from homology"/>
<dbReference type="Gene3D" id="1.10.443.10">
    <property type="entry name" value="Intergrase catalytic core"/>
    <property type="match status" value="1"/>
</dbReference>
<evidence type="ECO:0000313" key="8">
    <source>
        <dbReference type="EMBL" id="QRG07795.1"/>
    </source>
</evidence>